<dbReference type="PROSITE" id="PS51257">
    <property type="entry name" value="PROKAR_LIPOPROTEIN"/>
    <property type="match status" value="1"/>
</dbReference>
<keyword evidence="2" id="KW-1185">Reference proteome</keyword>
<proteinExistence type="predicted"/>
<evidence type="ECO:0000313" key="2">
    <source>
        <dbReference type="Proteomes" id="UP000092164"/>
    </source>
</evidence>
<organism evidence="1 2">
    <name type="scientific">Maribacter hydrothermalis</name>
    <dbReference type="NCBI Taxonomy" id="1836467"/>
    <lineage>
        <taxon>Bacteria</taxon>
        <taxon>Pseudomonadati</taxon>
        <taxon>Bacteroidota</taxon>
        <taxon>Flavobacteriia</taxon>
        <taxon>Flavobacteriales</taxon>
        <taxon>Flavobacteriaceae</taxon>
        <taxon>Maribacter</taxon>
    </lineage>
</organism>
<protein>
    <submittedName>
        <fullName evidence="1">Uncharacterized protein</fullName>
    </submittedName>
</protein>
<name>A0A1B7ZEG6_9FLAO</name>
<dbReference type="KEGG" id="mart:BTR34_09070"/>
<reference evidence="2" key="1">
    <citation type="submission" date="2016-06" db="EMBL/GenBank/DDBJ databases">
        <authorList>
            <person name="Zhan P."/>
        </authorList>
    </citation>
    <scope>NUCLEOTIDE SEQUENCE [LARGE SCALE GENOMIC DNA]</scope>
    <source>
        <strain evidence="2">T28</strain>
    </source>
</reference>
<dbReference type="RefSeq" id="WP_068480429.1">
    <property type="nucleotide sequence ID" value="NZ_CP018760.1"/>
</dbReference>
<dbReference type="STRING" id="1836467.BTR34_09070"/>
<accession>A0A1B7ZEG6</accession>
<gene>
    <name evidence="1" type="ORF">A9200_00705</name>
</gene>
<evidence type="ECO:0000313" key="1">
    <source>
        <dbReference type="EMBL" id="OBR41943.1"/>
    </source>
</evidence>
<dbReference type="Proteomes" id="UP000092164">
    <property type="component" value="Unassembled WGS sequence"/>
</dbReference>
<sequence>MKKISIYLLMAFVSGCTIDDGPEIITLECDGFDFEIADSEWILLPRGPEYHFQGQGKTIELSSEYQISEPFTIEFENPGLSALIPIGGRNRECFSSYLSFHKTPDGNTSFF</sequence>
<comment type="caution">
    <text evidence="1">The sequence shown here is derived from an EMBL/GenBank/DDBJ whole genome shotgun (WGS) entry which is preliminary data.</text>
</comment>
<dbReference type="AlphaFoldDB" id="A0A1B7ZEG6"/>
<dbReference type="EMBL" id="LZFP01000001">
    <property type="protein sequence ID" value="OBR41943.1"/>
    <property type="molecule type" value="Genomic_DNA"/>
</dbReference>